<dbReference type="PANTHER" id="PTHR43205">
    <property type="entry name" value="PROSTAGLANDIN REDUCTASE"/>
    <property type="match status" value="1"/>
</dbReference>
<dbReference type="AlphaFoldDB" id="A0AAE2CCJ0"/>
<dbReference type="InterPro" id="IPR045010">
    <property type="entry name" value="MDR_fam"/>
</dbReference>
<reference evidence="1" key="2">
    <citation type="journal article" date="2024" name="Plant">
        <title>Genomic evolution and insights into agronomic trait innovations of Sesamum species.</title>
        <authorList>
            <person name="Miao H."/>
            <person name="Wang L."/>
            <person name="Qu L."/>
            <person name="Liu H."/>
            <person name="Sun Y."/>
            <person name="Le M."/>
            <person name="Wang Q."/>
            <person name="Wei S."/>
            <person name="Zheng Y."/>
            <person name="Lin W."/>
            <person name="Duan Y."/>
            <person name="Cao H."/>
            <person name="Xiong S."/>
            <person name="Wang X."/>
            <person name="Wei L."/>
            <person name="Li C."/>
            <person name="Ma Q."/>
            <person name="Ju M."/>
            <person name="Zhao R."/>
            <person name="Li G."/>
            <person name="Mu C."/>
            <person name="Tian Q."/>
            <person name="Mei H."/>
            <person name="Zhang T."/>
            <person name="Gao T."/>
            <person name="Zhang H."/>
        </authorList>
    </citation>
    <scope>NUCLEOTIDE SEQUENCE</scope>
    <source>
        <strain evidence="1">3651</strain>
    </source>
</reference>
<comment type="caution">
    <text evidence="1">The sequence shown here is derived from an EMBL/GenBank/DDBJ whole genome shotgun (WGS) entry which is preliminary data.</text>
</comment>
<sequence length="155" mass="17756">MKRNEAMDKCWVSDNNSDEEEAIRGYGLARIVDSSDANFKKGDLVWGLTGWEEYFPNGIDIYFENIGGKMLDAVLLNMRFHGRISACGMISQYNLAELESVKNLFNVVTKRICMEGFVVFDYYHRCSKFLDTVLPLIKEGKITYVENIAEGLETR</sequence>
<dbReference type="EMBL" id="JACGWO010000010">
    <property type="protein sequence ID" value="KAK4417092.1"/>
    <property type="molecule type" value="Genomic_DNA"/>
</dbReference>
<protein>
    <submittedName>
        <fullName evidence="1">2-alkenal reductase (NADP(+)-dependent)</fullName>
    </submittedName>
</protein>
<dbReference type="Proteomes" id="UP001293254">
    <property type="component" value="Unassembled WGS sequence"/>
</dbReference>
<dbReference type="InterPro" id="IPR036291">
    <property type="entry name" value="NAD(P)-bd_dom_sf"/>
</dbReference>
<dbReference type="Gene3D" id="3.40.50.720">
    <property type="entry name" value="NAD(P)-binding Rossmann-like Domain"/>
    <property type="match status" value="1"/>
</dbReference>
<evidence type="ECO:0000313" key="1">
    <source>
        <dbReference type="EMBL" id="KAK4417092.1"/>
    </source>
</evidence>
<proteinExistence type="predicted"/>
<dbReference type="SUPFAM" id="SSF51735">
    <property type="entry name" value="NAD(P)-binding Rossmann-fold domains"/>
    <property type="match status" value="1"/>
</dbReference>
<dbReference type="PANTHER" id="PTHR43205:SF7">
    <property type="entry name" value="PROSTAGLANDIN REDUCTASE 1"/>
    <property type="match status" value="1"/>
</dbReference>
<dbReference type="Gene3D" id="3.90.180.10">
    <property type="entry name" value="Medium-chain alcohol dehydrogenases, catalytic domain"/>
    <property type="match status" value="2"/>
</dbReference>
<organism evidence="1 2">
    <name type="scientific">Sesamum alatum</name>
    <dbReference type="NCBI Taxonomy" id="300844"/>
    <lineage>
        <taxon>Eukaryota</taxon>
        <taxon>Viridiplantae</taxon>
        <taxon>Streptophyta</taxon>
        <taxon>Embryophyta</taxon>
        <taxon>Tracheophyta</taxon>
        <taxon>Spermatophyta</taxon>
        <taxon>Magnoliopsida</taxon>
        <taxon>eudicotyledons</taxon>
        <taxon>Gunneridae</taxon>
        <taxon>Pentapetalae</taxon>
        <taxon>asterids</taxon>
        <taxon>lamiids</taxon>
        <taxon>Lamiales</taxon>
        <taxon>Pedaliaceae</taxon>
        <taxon>Sesamum</taxon>
    </lineage>
</organism>
<name>A0AAE2CCJ0_9LAMI</name>
<evidence type="ECO:0000313" key="2">
    <source>
        <dbReference type="Proteomes" id="UP001293254"/>
    </source>
</evidence>
<keyword evidence="2" id="KW-1185">Reference proteome</keyword>
<gene>
    <name evidence="1" type="ORF">Salat_2534700</name>
</gene>
<reference evidence="1" key="1">
    <citation type="submission" date="2020-06" db="EMBL/GenBank/DDBJ databases">
        <authorList>
            <person name="Li T."/>
            <person name="Hu X."/>
            <person name="Zhang T."/>
            <person name="Song X."/>
            <person name="Zhang H."/>
            <person name="Dai N."/>
            <person name="Sheng W."/>
            <person name="Hou X."/>
            <person name="Wei L."/>
        </authorList>
    </citation>
    <scope>NUCLEOTIDE SEQUENCE</scope>
    <source>
        <strain evidence="1">3651</strain>
        <tissue evidence="1">Leaf</tissue>
    </source>
</reference>
<dbReference type="GO" id="GO:0032440">
    <property type="term" value="F:2-alkenal reductase [NAD(P)H] activity"/>
    <property type="evidence" value="ECO:0007669"/>
    <property type="project" value="TreeGrafter"/>
</dbReference>
<accession>A0AAE2CCJ0</accession>